<dbReference type="OrthoDB" id="90228at2759"/>
<feature type="transmembrane region" description="Helical" evidence="1">
    <location>
        <begin position="265"/>
        <end position="284"/>
    </location>
</feature>
<protein>
    <submittedName>
        <fullName evidence="2">Uncharacterized protein</fullName>
    </submittedName>
</protein>
<feature type="transmembrane region" description="Helical" evidence="1">
    <location>
        <begin position="304"/>
        <end position="321"/>
    </location>
</feature>
<gene>
    <name evidence="2" type="ORF">PHPALM_10563</name>
</gene>
<dbReference type="AlphaFoldDB" id="A0A2P4Y4F8"/>
<reference evidence="2 3" key="1">
    <citation type="journal article" date="2017" name="Genome Biol. Evol.">
        <title>Phytophthora megakarya and P. palmivora, closely related causal agents of cacao black pod rot, underwent increases in genome sizes and gene numbers by different mechanisms.</title>
        <authorList>
            <person name="Ali S.S."/>
            <person name="Shao J."/>
            <person name="Lary D.J."/>
            <person name="Kronmiller B."/>
            <person name="Shen D."/>
            <person name="Strem M.D."/>
            <person name="Amoako-Attah I."/>
            <person name="Akrofi A.Y."/>
            <person name="Begoude B.A."/>
            <person name="Ten Hoopen G.M."/>
            <person name="Coulibaly K."/>
            <person name="Kebe B.I."/>
            <person name="Melnick R.L."/>
            <person name="Guiltinan M.J."/>
            <person name="Tyler B.M."/>
            <person name="Meinhardt L.W."/>
            <person name="Bailey B.A."/>
        </authorList>
    </citation>
    <scope>NUCLEOTIDE SEQUENCE [LARGE SCALE GENOMIC DNA]</scope>
    <source>
        <strain evidence="3">sbr112.9</strain>
    </source>
</reference>
<feature type="transmembrane region" description="Helical" evidence="1">
    <location>
        <begin position="47"/>
        <end position="71"/>
    </location>
</feature>
<sequence length="349" mass="38236">MTSVPWAGWAFVYGVTLLFFALYRVLTLHSLITMYGSEQDATLDVEAGAVALGALQDLVCATYLSTALWLVDNWLKQRKPGDFDGEKDENVQKPLDFRNRRAQKVARMVTFVTSLLLFACMAVPFVADLLLVRIRDMRFNFDLVKMAIHESNNASAAEISSAEMNQAYVSAIMAVATATCFGAVRASSEWADLTTWSPTNAVIQTVVACVHKKVERETGISGAGKEHQLEEGETAGFLGKHGPSDKVVEVQVQEEKGVQWCGRRVRAIVIVVALVIVPGLVLMLSQAASALVAYAALNATLNELFMHALFVSSQGFVPLIANGSLESAEIYIHSATEDYELFEQDSLYR</sequence>
<feature type="transmembrane region" description="Helical" evidence="1">
    <location>
        <begin position="6"/>
        <end position="26"/>
    </location>
</feature>
<dbReference type="Proteomes" id="UP000237271">
    <property type="component" value="Unassembled WGS sequence"/>
</dbReference>
<keyword evidence="1" id="KW-1133">Transmembrane helix</keyword>
<dbReference type="EMBL" id="NCKW01005564">
    <property type="protein sequence ID" value="POM72686.1"/>
    <property type="molecule type" value="Genomic_DNA"/>
</dbReference>
<evidence type="ECO:0000256" key="1">
    <source>
        <dbReference type="SAM" id="Phobius"/>
    </source>
</evidence>
<organism evidence="2 3">
    <name type="scientific">Phytophthora palmivora</name>
    <dbReference type="NCBI Taxonomy" id="4796"/>
    <lineage>
        <taxon>Eukaryota</taxon>
        <taxon>Sar</taxon>
        <taxon>Stramenopiles</taxon>
        <taxon>Oomycota</taxon>
        <taxon>Peronosporomycetes</taxon>
        <taxon>Peronosporales</taxon>
        <taxon>Peronosporaceae</taxon>
        <taxon>Phytophthora</taxon>
    </lineage>
</organism>
<keyword evidence="3" id="KW-1185">Reference proteome</keyword>
<proteinExistence type="predicted"/>
<evidence type="ECO:0000313" key="3">
    <source>
        <dbReference type="Proteomes" id="UP000237271"/>
    </source>
</evidence>
<feature type="transmembrane region" description="Helical" evidence="1">
    <location>
        <begin position="108"/>
        <end position="131"/>
    </location>
</feature>
<accession>A0A2P4Y4F8</accession>
<keyword evidence="1" id="KW-0812">Transmembrane</keyword>
<evidence type="ECO:0000313" key="2">
    <source>
        <dbReference type="EMBL" id="POM72686.1"/>
    </source>
</evidence>
<comment type="caution">
    <text evidence="2">The sequence shown here is derived from an EMBL/GenBank/DDBJ whole genome shotgun (WGS) entry which is preliminary data.</text>
</comment>
<name>A0A2P4Y4F8_9STRA</name>
<keyword evidence="1" id="KW-0472">Membrane</keyword>
<feature type="non-terminal residue" evidence="2">
    <location>
        <position position="349"/>
    </location>
</feature>